<keyword evidence="4" id="KW-1185">Reference proteome</keyword>
<dbReference type="PATRIC" id="fig|679936.5.peg.3635"/>
<keyword evidence="2" id="KW-0812">Transmembrane</keyword>
<feature type="transmembrane region" description="Helical" evidence="2">
    <location>
        <begin position="158"/>
        <end position="179"/>
    </location>
</feature>
<proteinExistence type="predicted"/>
<dbReference type="SUPFAM" id="SSF48452">
    <property type="entry name" value="TPR-like"/>
    <property type="match status" value="1"/>
</dbReference>
<protein>
    <submittedName>
        <fullName evidence="3">Tetratricopeptide TPR_2 repeat-containing protein</fullName>
    </submittedName>
</protein>
<evidence type="ECO:0000313" key="3">
    <source>
        <dbReference type="EMBL" id="AEW06951.1"/>
    </source>
</evidence>
<accession>G8TUY6</accession>
<evidence type="ECO:0000313" key="4">
    <source>
        <dbReference type="Proteomes" id="UP000005439"/>
    </source>
</evidence>
<keyword evidence="1" id="KW-0802">TPR repeat</keyword>
<reference evidence="4" key="1">
    <citation type="submission" date="2011-12" db="EMBL/GenBank/DDBJ databases">
        <title>The complete genome of chromosome of Sulfobacillus acidophilus DSM 10332.</title>
        <authorList>
            <person name="Lucas S."/>
            <person name="Han J."/>
            <person name="Lapidus A."/>
            <person name="Bruce D."/>
            <person name="Goodwin L."/>
            <person name="Pitluck S."/>
            <person name="Peters L."/>
            <person name="Kyrpides N."/>
            <person name="Mavromatis K."/>
            <person name="Ivanova N."/>
            <person name="Mikhailova N."/>
            <person name="Chertkov O."/>
            <person name="Saunders E."/>
            <person name="Detter J.C."/>
            <person name="Tapia R."/>
            <person name="Han C."/>
            <person name="Land M."/>
            <person name="Hauser L."/>
            <person name="Markowitz V."/>
            <person name="Cheng J.-F."/>
            <person name="Hugenholtz P."/>
            <person name="Woyke T."/>
            <person name="Wu D."/>
            <person name="Pukall R."/>
            <person name="Gehrich-Schroeter G."/>
            <person name="Schneider S."/>
            <person name="Klenk H.-P."/>
            <person name="Eisen J.A."/>
        </authorList>
    </citation>
    <scope>NUCLEOTIDE SEQUENCE [LARGE SCALE GENOMIC DNA]</scope>
    <source>
        <strain evidence="4">ATCC 700253 / DSM 10332 / NAL</strain>
    </source>
</reference>
<dbReference type="PANTHER" id="PTHR44523:SF1">
    <property type="entry name" value="TETRATRICOPEPTIDE REPEAT PROTEIN 13"/>
    <property type="match status" value="1"/>
</dbReference>
<dbReference type="Gene3D" id="1.25.40.10">
    <property type="entry name" value="Tetratricopeptide repeat domain"/>
    <property type="match status" value="1"/>
</dbReference>
<feature type="repeat" description="TPR" evidence="1">
    <location>
        <begin position="8"/>
        <end position="41"/>
    </location>
</feature>
<dbReference type="STRING" id="679936.Sulac_3514"/>
<dbReference type="Pfam" id="PF13414">
    <property type="entry name" value="TPR_11"/>
    <property type="match status" value="1"/>
</dbReference>
<evidence type="ECO:0000256" key="1">
    <source>
        <dbReference type="PROSITE-ProRule" id="PRU00339"/>
    </source>
</evidence>
<dbReference type="AlphaFoldDB" id="G8TUY6"/>
<dbReference type="PANTHER" id="PTHR44523">
    <property type="entry name" value="TETRATRICOPEPTIDE REPEAT PROTEIN 13"/>
    <property type="match status" value="1"/>
</dbReference>
<organism evidence="3 4">
    <name type="scientific">Sulfobacillus acidophilus (strain ATCC 700253 / DSM 10332 / NAL)</name>
    <dbReference type="NCBI Taxonomy" id="679936"/>
    <lineage>
        <taxon>Bacteria</taxon>
        <taxon>Bacillati</taxon>
        <taxon>Bacillota</taxon>
        <taxon>Clostridia</taxon>
        <taxon>Eubacteriales</taxon>
        <taxon>Clostridiales Family XVII. Incertae Sedis</taxon>
        <taxon>Sulfobacillus</taxon>
    </lineage>
</organism>
<dbReference type="HOGENOM" id="CLU_1488298_0_0_9"/>
<feature type="repeat" description="TPR" evidence="1">
    <location>
        <begin position="76"/>
        <end position="109"/>
    </location>
</feature>
<evidence type="ECO:0000256" key="2">
    <source>
        <dbReference type="SAM" id="Phobius"/>
    </source>
</evidence>
<dbReference type="Proteomes" id="UP000005439">
    <property type="component" value="Chromosome"/>
</dbReference>
<name>G8TUY6_SULAD</name>
<reference evidence="3 4" key="2">
    <citation type="journal article" date="2012" name="Stand. Genomic Sci.">
        <title>Complete genome sequence of the moderately thermophilic mineral-sulfide-oxidizing firmicute Sulfobacillus acidophilus type strain (NAL(T)).</title>
        <authorList>
            <person name="Anderson I."/>
            <person name="Chertkov O."/>
            <person name="Chen A."/>
            <person name="Saunders E."/>
            <person name="Lapidus A."/>
            <person name="Nolan M."/>
            <person name="Lucas S."/>
            <person name="Hammon N."/>
            <person name="Deshpande S."/>
            <person name="Cheng J.F."/>
            <person name="Han C."/>
            <person name="Tapia R."/>
            <person name="Goodwin L.A."/>
            <person name="Pitluck S."/>
            <person name="Liolios K."/>
            <person name="Pagani I."/>
            <person name="Ivanova N."/>
            <person name="Mikhailova N."/>
            <person name="Pati A."/>
            <person name="Palaniappan K."/>
            <person name="Land M."/>
            <person name="Pan C."/>
            <person name="Rohde M."/>
            <person name="Pukall R."/>
            <person name="Goker M."/>
            <person name="Detter J.C."/>
            <person name="Woyke T."/>
            <person name="Bristow J."/>
            <person name="Eisen J.A."/>
            <person name="Markowitz V."/>
            <person name="Hugenholtz P."/>
            <person name="Kyrpides N.C."/>
            <person name="Klenk H.P."/>
            <person name="Mavromatis K."/>
        </authorList>
    </citation>
    <scope>NUCLEOTIDE SEQUENCE [LARGE SCALE GENOMIC DNA]</scope>
    <source>
        <strain evidence="4">ATCC 700253 / DSM 10332 / NAL</strain>
    </source>
</reference>
<dbReference type="InterPro" id="IPR011990">
    <property type="entry name" value="TPR-like_helical_dom_sf"/>
</dbReference>
<gene>
    <name evidence="3" type="ordered locus">Sulac_3514</name>
</gene>
<dbReference type="PROSITE" id="PS50005">
    <property type="entry name" value="TPR"/>
    <property type="match status" value="2"/>
</dbReference>
<sequence length="181" mass="20916">MIQWDEQGQQLLSRGNAYWQRGDREEALKTFQELIDRFPDRPEGYNKMGVILAETGQLEQAEHFFLEALARDRLHVPALTNMGNICLERGDIATAIQHYHLALEVDPEYAPAHRNLAVAYRRDGQMGAFVRHFKRSQRLEGDAERRRFLTQKGQSTGWFIYWPWILAAIGVIVILSAGVHR</sequence>
<keyword evidence="2" id="KW-1133">Transmembrane helix</keyword>
<dbReference type="KEGG" id="sap:Sulac_3514"/>
<dbReference type="EMBL" id="CP003179">
    <property type="protein sequence ID" value="AEW06951.1"/>
    <property type="molecule type" value="Genomic_DNA"/>
</dbReference>
<keyword evidence="2" id="KW-0472">Membrane</keyword>
<dbReference type="SMART" id="SM00028">
    <property type="entry name" value="TPR"/>
    <property type="match status" value="4"/>
</dbReference>
<dbReference type="InterPro" id="IPR019734">
    <property type="entry name" value="TPR_rpt"/>
</dbReference>
<dbReference type="Pfam" id="PF13432">
    <property type="entry name" value="TPR_16"/>
    <property type="match status" value="1"/>
</dbReference>